<dbReference type="InterPro" id="IPR042197">
    <property type="entry name" value="Apaf_helical"/>
</dbReference>
<evidence type="ECO:0000259" key="7">
    <source>
        <dbReference type="Pfam" id="PF18052"/>
    </source>
</evidence>
<sequence length="787" mass="89042">MEVVLGALPSLIPKLGELLADEYSLQKQVKGGIRFLQSELESMQGALEKISGTPADQLDNQDKIWANDVRDLSYDIEDSVDTFMVRCKGRKPANQPKIRRKIATEIRDIRARVEEVSRRRDRNKIDAIVAKPATTAVDPRLLAQYKKATEIIGIERARDELIKIITEENEVSMQQGKIVSIVGFGGLGKTTLANTETLDERQLIDELRVFLQDKRRIFADDNCPHEELYEVSDKILKKCAGVPLAIITIASLLASKQKTKMVWYDVYNSVGTGLEKDLDVSTMRKVLSLSYYDLPSHLRTCLLYLSVFPEDYKISKNRLIFMWIAEGFIQDGKHESLFEVGESYFSDLINRSMIQPVDDSSHGFITEHCRVHDMILDLLCSLSNEEKFVTIFNGVDHLAPPKVRRLSLQSCKADHGPPGDSMNMQHVRSIVAFPSAYHLMPALRRFKVLRVLDLQDCDLSGRDLKYICYLIHLRYLGLNATEIDLLPEEIGSLQSLQTLDVTSTKIPRLPLAVYQLRRLICLRLDMSIIVPNGIGSLTSLEELSDFHIDSSTNIIEELGHLTELRELQMVYHTKHEGTLVKSLLCKLQKIQNLDIYVTGNCNLDGWVAPLHIRKLRLLGCWFSILPDWMNPSHLANLSALSIRVREIQQKDLDILGMLPALRSLGLKVDHENICNIGRVISIGACSFPCLKEYVLWGYSGLVTFQHGSMPWLTSLWLEFTVQEAAKITYTETVLGLGLGYLASLQKVFIQIRSRGSIRDGAVEEVEAALRHVAEVHPNRPTLTIYHT</sequence>
<dbReference type="Gene3D" id="3.80.10.10">
    <property type="entry name" value="Ribonuclease Inhibitor"/>
    <property type="match status" value="1"/>
</dbReference>
<dbReference type="Pfam" id="PF23559">
    <property type="entry name" value="WHD_DRP"/>
    <property type="match status" value="1"/>
</dbReference>
<gene>
    <name evidence="10" type="ORF">HU200_053963</name>
</gene>
<feature type="domain" description="Disease resistance protein winged helix" evidence="8">
    <location>
        <begin position="307"/>
        <end position="378"/>
    </location>
</feature>
<evidence type="ECO:0000256" key="4">
    <source>
        <dbReference type="ARBA" id="ARBA00022741"/>
    </source>
</evidence>
<evidence type="ECO:0000256" key="1">
    <source>
        <dbReference type="ARBA" id="ARBA00008894"/>
    </source>
</evidence>
<dbReference type="Pfam" id="PF18052">
    <property type="entry name" value="Rx_N"/>
    <property type="match status" value="1"/>
</dbReference>
<dbReference type="InterPro" id="IPR036388">
    <property type="entry name" value="WH-like_DNA-bd_sf"/>
</dbReference>
<name>A0A835AID6_9POAL</name>
<comment type="caution">
    <text evidence="10">The sequence shown here is derived from an EMBL/GenBank/DDBJ whole genome shotgun (WGS) entry which is preliminary data.</text>
</comment>
<dbReference type="Gene3D" id="1.10.8.430">
    <property type="entry name" value="Helical domain of apoptotic protease-activating factors"/>
    <property type="match status" value="1"/>
</dbReference>
<evidence type="ECO:0000256" key="3">
    <source>
        <dbReference type="ARBA" id="ARBA00022737"/>
    </source>
</evidence>
<feature type="domain" description="Disease resistance R13L4/SHOC-2-like LRR" evidence="9">
    <location>
        <begin position="426"/>
        <end position="782"/>
    </location>
</feature>
<keyword evidence="2" id="KW-0433">Leucine-rich repeat</keyword>
<evidence type="ECO:0000313" key="10">
    <source>
        <dbReference type="EMBL" id="KAF8665881.1"/>
    </source>
</evidence>
<keyword evidence="5" id="KW-0611">Plant defense</keyword>
<dbReference type="PRINTS" id="PR00364">
    <property type="entry name" value="DISEASERSIST"/>
</dbReference>
<dbReference type="OrthoDB" id="634627at2759"/>
<dbReference type="SUPFAM" id="SSF52540">
    <property type="entry name" value="P-loop containing nucleoside triphosphate hydrolases"/>
    <property type="match status" value="1"/>
</dbReference>
<evidence type="ECO:0000313" key="11">
    <source>
        <dbReference type="Proteomes" id="UP000636709"/>
    </source>
</evidence>
<dbReference type="CDD" id="cd14798">
    <property type="entry name" value="RX-CC_like"/>
    <property type="match status" value="1"/>
</dbReference>
<protein>
    <submittedName>
        <fullName evidence="10">Uncharacterized protein</fullName>
    </submittedName>
</protein>
<dbReference type="InterPro" id="IPR058922">
    <property type="entry name" value="WHD_DRP"/>
</dbReference>
<dbReference type="PANTHER" id="PTHR23155">
    <property type="entry name" value="DISEASE RESISTANCE PROTEIN RP"/>
    <property type="match status" value="1"/>
</dbReference>
<dbReference type="Gene3D" id="1.20.5.4130">
    <property type="match status" value="1"/>
</dbReference>
<comment type="similarity">
    <text evidence="1">Belongs to the disease resistance NB-LRR family.</text>
</comment>
<evidence type="ECO:0000256" key="5">
    <source>
        <dbReference type="ARBA" id="ARBA00022821"/>
    </source>
</evidence>
<dbReference type="InterPro" id="IPR044974">
    <property type="entry name" value="Disease_R_plants"/>
</dbReference>
<dbReference type="EMBL" id="JACEFO010002324">
    <property type="protein sequence ID" value="KAF8665881.1"/>
    <property type="molecule type" value="Genomic_DNA"/>
</dbReference>
<keyword evidence="11" id="KW-1185">Reference proteome</keyword>
<accession>A0A835AID6</accession>
<evidence type="ECO:0000256" key="2">
    <source>
        <dbReference type="ARBA" id="ARBA00022614"/>
    </source>
</evidence>
<dbReference type="PANTHER" id="PTHR23155:SF1116">
    <property type="entry name" value="OS12G0273300 PROTEIN"/>
    <property type="match status" value="1"/>
</dbReference>
<keyword evidence="6" id="KW-0175">Coiled coil</keyword>
<dbReference type="GO" id="GO:0042742">
    <property type="term" value="P:defense response to bacterium"/>
    <property type="evidence" value="ECO:0007669"/>
    <property type="project" value="UniProtKB-ARBA"/>
</dbReference>
<keyword evidence="3" id="KW-0677">Repeat</keyword>
<dbReference type="InterPro" id="IPR027417">
    <property type="entry name" value="P-loop_NTPase"/>
</dbReference>
<dbReference type="SUPFAM" id="SSF52058">
    <property type="entry name" value="L domain-like"/>
    <property type="match status" value="1"/>
</dbReference>
<dbReference type="AlphaFoldDB" id="A0A835AID6"/>
<evidence type="ECO:0000259" key="9">
    <source>
        <dbReference type="Pfam" id="PF23598"/>
    </source>
</evidence>
<dbReference type="GO" id="GO:0009626">
    <property type="term" value="P:plant-type hypersensitive response"/>
    <property type="evidence" value="ECO:0007669"/>
    <property type="project" value="UniProtKB-ARBA"/>
</dbReference>
<dbReference type="FunFam" id="1.10.10.10:FF:000322">
    <property type="entry name" value="Probable disease resistance protein At1g63360"/>
    <property type="match status" value="1"/>
</dbReference>
<reference evidence="10" key="1">
    <citation type="submission" date="2020-07" db="EMBL/GenBank/DDBJ databases">
        <title>Genome sequence and genetic diversity analysis of an under-domesticated orphan crop, white fonio (Digitaria exilis).</title>
        <authorList>
            <person name="Bennetzen J.L."/>
            <person name="Chen S."/>
            <person name="Ma X."/>
            <person name="Wang X."/>
            <person name="Yssel A.E.J."/>
            <person name="Chaluvadi S.R."/>
            <person name="Johnson M."/>
            <person name="Gangashetty P."/>
            <person name="Hamidou F."/>
            <person name="Sanogo M.D."/>
            <person name="Zwaenepoel A."/>
            <person name="Wallace J."/>
            <person name="Van De Peer Y."/>
            <person name="Van Deynze A."/>
        </authorList>
    </citation>
    <scope>NUCLEOTIDE SEQUENCE</scope>
    <source>
        <tissue evidence="10">Leaves</tissue>
    </source>
</reference>
<keyword evidence="4" id="KW-0547">Nucleotide-binding</keyword>
<evidence type="ECO:0000256" key="6">
    <source>
        <dbReference type="ARBA" id="ARBA00023054"/>
    </source>
</evidence>
<organism evidence="10 11">
    <name type="scientific">Digitaria exilis</name>
    <dbReference type="NCBI Taxonomy" id="1010633"/>
    <lineage>
        <taxon>Eukaryota</taxon>
        <taxon>Viridiplantae</taxon>
        <taxon>Streptophyta</taxon>
        <taxon>Embryophyta</taxon>
        <taxon>Tracheophyta</taxon>
        <taxon>Spermatophyta</taxon>
        <taxon>Magnoliopsida</taxon>
        <taxon>Liliopsida</taxon>
        <taxon>Poales</taxon>
        <taxon>Poaceae</taxon>
        <taxon>PACMAD clade</taxon>
        <taxon>Panicoideae</taxon>
        <taxon>Panicodae</taxon>
        <taxon>Paniceae</taxon>
        <taxon>Anthephorinae</taxon>
        <taxon>Digitaria</taxon>
    </lineage>
</organism>
<dbReference type="Pfam" id="PF23598">
    <property type="entry name" value="LRR_14"/>
    <property type="match status" value="1"/>
</dbReference>
<dbReference type="InterPro" id="IPR038005">
    <property type="entry name" value="RX-like_CC"/>
</dbReference>
<dbReference type="Proteomes" id="UP000636709">
    <property type="component" value="Unassembled WGS sequence"/>
</dbReference>
<dbReference type="InterPro" id="IPR041118">
    <property type="entry name" value="Rx_N"/>
</dbReference>
<evidence type="ECO:0000259" key="8">
    <source>
        <dbReference type="Pfam" id="PF23559"/>
    </source>
</evidence>
<dbReference type="InterPro" id="IPR055414">
    <property type="entry name" value="LRR_R13L4/SHOC2-like"/>
</dbReference>
<proteinExistence type="inferred from homology"/>
<dbReference type="GO" id="GO:0002758">
    <property type="term" value="P:innate immune response-activating signaling pathway"/>
    <property type="evidence" value="ECO:0007669"/>
    <property type="project" value="UniProtKB-ARBA"/>
</dbReference>
<dbReference type="Gene3D" id="1.10.10.10">
    <property type="entry name" value="Winged helix-like DNA-binding domain superfamily/Winged helix DNA-binding domain"/>
    <property type="match status" value="1"/>
</dbReference>
<feature type="domain" description="Disease resistance N-terminal" evidence="7">
    <location>
        <begin position="8"/>
        <end position="98"/>
    </location>
</feature>
<dbReference type="GO" id="GO:0043531">
    <property type="term" value="F:ADP binding"/>
    <property type="evidence" value="ECO:0007669"/>
    <property type="project" value="InterPro"/>
</dbReference>
<dbReference type="InterPro" id="IPR032675">
    <property type="entry name" value="LRR_dom_sf"/>
</dbReference>